<accession>A0A2X0PII0</accession>
<protein>
    <submittedName>
        <fullName evidence="2">BQ5605_C045g12207 protein</fullName>
    </submittedName>
</protein>
<gene>
    <name evidence="2" type="primary">BQ5605_C045g12207</name>
    <name evidence="2" type="ORF">BQ5605_C045G12207</name>
</gene>
<evidence type="ECO:0000256" key="1">
    <source>
        <dbReference type="SAM" id="MobiDB-lite"/>
    </source>
</evidence>
<keyword evidence="3" id="KW-1185">Reference proteome</keyword>
<feature type="compositionally biased region" description="Basic and acidic residues" evidence="1">
    <location>
        <begin position="79"/>
        <end position="88"/>
    </location>
</feature>
<evidence type="ECO:0000313" key="2">
    <source>
        <dbReference type="EMBL" id="SGZ31584.1"/>
    </source>
</evidence>
<organism evidence="2 3">
    <name type="scientific">Microbotryum silenes-dioicae</name>
    <dbReference type="NCBI Taxonomy" id="796604"/>
    <lineage>
        <taxon>Eukaryota</taxon>
        <taxon>Fungi</taxon>
        <taxon>Dikarya</taxon>
        <taxon>Basidiomycota</taxon>
        <taxon>Pucciniomycotina</taxon>
        <taxon>Microbotryomycetes</taxon>
        <taxon>Microbotryales</taxon>
        <taxon>Microbotryaceae</taxon>
        <taxon>Microbotryum</taxon>
    </lineage>
</organism>
<proteinExistence type="predicted"/>
<dbReference type="Proteomes" id="UP000249464">
    <property type="component" value="Unassembled WGS sequence"/>
</dbReference>
<evidence type="ECO:0000313" key="3">
    <source>
        <dbReference type="Proteomes" id="UP000249464"/>
    </source>
</evidence>
<name>A0A2X0PII0_9BASI</name>
<sequence>MGGVLEGGHDNRGHHVGLAFALVRRLGYTVVVHTDRGGISSSVNTRRRPVPSHLGRRAVCASYAAWGVNECTRCQSPKYKSERADWGKGRRLGGMSRCRHSPW</sequence>
<feature type="region of interest" description="Disordered" evidence="1">
    <location>
        <begin position="78"/>
        <end position="103"/>
    </location>
</feature>
<reference evidence="2 3" key="1">
    <citation type="submission" date="2016-11" db="EMBL/GenBank/DDBJ databases">
        <authorList>
            <person name="Jaros S."/>
            <person name="Januszkiewicz K."/>
            <person name="Wedrychowicz H."/>
        </authorList>
    </citation>
    <scope>NUCLEOTIDE SEQUENCE [LARGE SCALE GENOMIC DNA]</scope>
</reference>
<dbReference type="EMBL" id="FQNC01000115">
    <property type="protein sequence ID" value="SGZ31584.1"/>
    <property type="molecule type" value="Genomic_DNA"/>
</dbReference>
<dbReference type="AlphaFoldDB" id="A0A2X0PII0"/>